<reference evidence="3" key="1">
    <citation type="journal article" date="2020" name="Microbiol. Resour. Announc.">
        <title>Complete Genome Sequence of Adlercreutzia sp. Strain 8CFCBH1, a Potent Producer of Equol, Isolated from Healthy Japanese Feces.</title>
        <authorList>
            <person name="Ogata Y."/>
            <person name="Sakamoto M."/>
            <person name="Ohkuma M."/>
            <person name="Hattori M."/>
            <person name="Suda W."/>
        </authorList>
    </citation>
    <scope>NUCLEOTIDE SEQUENCE [LARGE SCALE GENOMIC DNA]</scope>
    <source>
        <strain evidence="3">8CFCBH1</strain>
    </source>
</reference>
<feature type="transmembrane region" description="Helical" evidence="1">
    <location>
        <begin position="55"/>
        <end position="79"/>
    </location>
</feature>
<dbReference type="RefSeq" id="WP_173114797.1">
    <property type="nucleotide sequence ID" value="NZ_AP022829.1"/>
</dbReference>
<dbReference type="AlphaFoldDB" id="A0A6F8SQ85"/>
<keyword evidence="3" id="KW-1185">Reference proteome</keyword>
<dbReference type="Proteomes" id="UP000501727">
    <property type="component" value="Chromosome"/>
</dbReference>
<evidence type="ECO:0000256" key="1">
    <source>
        <dbReference type="SAM" id="Phobius"/>
    </source>
</evidence>
<reference evidence="3" key="2">
    <citation type="submission" date="2020-03" db="EMBL/GenBank/DDBJ databases">
        <title>Complete Genome Sequence of Adlercreutzia sp. strain 8CFCBH1 Producing Equol, Isolated from Healthy Japanese Feces.</title>
        <authorList>
            <person name="Ogata Y."/>
            <person name="Sakamoto M."/>
            <person name="Ohkuma M."/>
            <person name="Hattori M."/>
            <person name="Suda W."/>
        </authorList>
    </citation>
    <scope>NUCLEOTIDE SEQUENCE [LARGE SCALE GENOMIC DNA]</scope>
    <source>
        <strain evidence="3">8CFCBH1</strain>
    </source>
</reference>
<evidence type="ECO:0000313" key="2">
    <source>
        <dbReference type="EMBL" id="BCA89740.1"/>
    </source>
</evidence>
<feature type="transmembrane region" description="Helical" evidence="1">
    <location>
        <begin position="86"/>
        <end position="107"/>
    </location>
</feature>
<evidence type="ECO:0000313" key="3">
    <source>
        <dbReference type="Proteomes" id="UP000501727"/>
    </source>
</evidence>
<proteinExistence type="predicted"/>
<gene>
    <name evidence="2" type="ORF">ADCFC_22370</name>
</gene>
<dbReference type="KEGG" id="ahat:ADCFC_23590"/>
<accession>A0A6F8SQ85</accession>
<name>A0A6F8SQ85_9ACTN</name>
<keyword evidence="1" id="KW-1133">Transmembrane helix</keyword>
<organism evidence="2 3">
    <name type="scientific">Adlercreutzia hattorii</name>
    <dbReference type="NCBI Taxonomy" id="2707299"/>
    <lineage>
        <taxon>Bacteria</taxon>
        <taxon>Bacillati</taxon>
        <taxon>Actinomycetota</taxon>
        <taxon>Coriobacteriia</taxon>
        <taxon>Eggerthellales</taxon>
        <taxon>Eggerthellaceae</taxon>
        <taxon>Adlercreutzia</taxon>
    </lineage>
</organism>
<feature type="transmembrane region" description="Helical" evidence="1">
    <location>
        <begin position="29"/>
        <end position="49"/>
    </location>
</feature>
<keyword evidence="1" id="KW-0472">Membrane</keyword>
<sequence length="108" mass="11605">MVRAGRHRRLHTFGLGNRAFLESPITTELLLFVAWGALELYATCALEAGGTLGLTATWCLVAIIFCVFALSLTCYVLYYRLAATPSFIAGALPLGVVGIFSAILPLLL</sequence>
<protein>
    <submittedName>
        <fullName evidence="2">Uncharacterized protein</fullName>
    </submittedName>
</protein>
<keyword evidence="1" id="KW-0812">Transmembrane</keyword>
<dbReference type="EMBL" id="AP022829">
    <property type="protein sequence ID" value="BCA89740.1"/>
    <property type="molecule type" value="Genomic_DNA"/>
</dbReference>